<protein>
    <submittedName>
        <fullName evidence="4">Eukaryotic aspartyl protease family protein</fullName>
    </submittedName>
</protein>
<comment type="caution">
    <text evidence="4">The sequence shown here is derived from an EMBL/GenBank/DDBJ whole genome shotgun (WGS) entry which is preliminary data.</text>
</comment>
<evidence type="ECO:0000313" key="4">
    <source>
        <dbReference type="EMBL" id="KAL2502755.1"/>
    </source>
</evidence>
<proteinExistence type="predicted"/>
<dbReference type="SUPFAM" id="SSF50630">
    <property type="entry name" value="Acid proteases"/>
    <property type="match status" value="1"/>
</dbReference>
<name>A0ABD1SQ39_9LAMI</name>
<keyword evidence="5" id="KW-1185">Reference proteome</keyword>
<dbReference type="GO" id="GO:0006508">
    <property type="term" value="P:proteolysis"/>
    <property type="evidence" value="ECO:0007669"/>
    <property type="project" value="UniProtKB-KW"/>
</dbReference>
<dbReference type="EMBL" id="JBFOLJ010000010">
    <property type="protein sequence ID" value="KAL2502755.1"/>
    <property type="molecule type" value="Genomic_DNA"/>
</dbReference>
<evidence type="ECO:0000256" key="2">
    <source>
        <dbReference type="ARBA" id="ARBA00022801"/>
    </source>
</evidence>
<dbReference type="GO" id="GO:0008233">
    <property type="term" value="F:peptidase activity"/>
    <property type="evidence" value="ECO:0007669"/>
    <property type="project" value="UniProtKB-KW"/>
</dbReference>
<keyword evidence="1 4" id="KW-0645">Protease</keyword>
<evidence type="ECO:0000313" key="5">
    <source>
        <dbReference type="Proteomes" id="UP001604277"/>
    </source>
</evidence>
<sequence>MVGCSLFSSRQPSGIAGFGRGPESLPSQMGVKKFSYCLVSHRFDDTLLSSELVLVSGGNSSGANGTIKYTPFRKNPVAFNSAFQDCYYVTLRKMTVGGIRIKVPYKFLVPGSDGHGGTIVDSGSTFISMDN</sequence>
<feature type="domain" description="Xylanase inhibitor C-terminal" evidence="3">
    <location>
        <begin position="87"/>
        <end position="129"/>
    </location>
</feature>
<gene>
    <name evidence="4" type="ORF">Fot_36603</name>
</gene>
<evidence type="ECO:0000256" key="1">
    <source>
        <dbReference type="ARBA" id="ARBA00022670"/>
    </source>
</evidence>
<evidence type="ECO:0000259" key="3">
    <source>
        <dbReference type="Pfam" id="PF14541"/>
    </source>
</evidence>
<dbReference type="PANTHER" id="PTHR47967:SF36">
    <property type="entry name" value="PEPTIDASE A1 DOMAIN-CONTAINING PROTEIN"/>
    <property type="match status" value="1"/>
</dbReference>
<dbReference type="InterPro" id="IPR051708">
    <property type="entry name" value="Plant_Aspart_Prot_A1"/>
</dbReference>
<dbReference type="Proteomes" id="UP001604277">
    <property type="component" value="Unassembled WGS sequence"/>
</dbReference>
<dbReference type="InterPro" id="IPR032799">
    <property type="entry name" value="TAXi_C"/>
</dbReference>
<dbReference type="Gene3D" id="2.40.70.10">
    <property type="entry name" value="Acid Proteases"/>
    <property type="match status" value="2"/>
</dbReference>
<dbReference type="InterPro" id="IPR021109">
    <property type="entry name" value="Peptidase_aspartic_dom_sf"/>
</dbReference>
<dbReference type="Pfam" id="PF14541">
    <property type="entry name" value="TAXi_C"/>
    <property type="match status" value="1"/>
</dbReference>
<organism evidence="4 5">
    <name type="scientific">Forsythia ovata</name>
    <dbReference type="NCBI Taxonomy" id="205694"/>
    <lineage>
        <taxon>Eukaryota</taxon>
        <taxon>Viridiplantae</taxon>
        <taxon>Streptophyta</taxon>
        <taxon>Embryophyta</taxon>
        <taxon>Tracheophyta</taxon>
        <taxon>Spermatophyta</taxon>
        <taxon>Magnoliopsida</taxon>
        <taxon>eudicotyledons</taxon>
        <taxon>Gunneridae</taxon>
        <taxon>Pentapetalae</taxon>
        <taxon>asterids</taxon>
        <taxon>lamiids</taxon>
        <taxon>Lamiales</taxon>
        <taxon>Oleaceae</taxon>
        <taxon>Forsythieae</taxon>
        <taxon>Forsythia</taxon>
    </lineage>
</organism>
<dbReference type="AlphaFoldDB" id="A0ABD1SQ39"/>
<dbReference type="PANTHER" id="PTHR47967">
    <property type="entry name" value="OS07G0603500 PROTEIN-RELATED"/>
    <property type="match status" value="1"/>
</dbReference>
<accession>A0ABD1SQ39</accession>
<keyword evidence="2" id="KW-0378">Hydrolase</keyword>
<reference evidence="5" key="1">
    <citation type="submission" date="2024-07" db="EMBL/GenBank/DDBJ databases">
        <title>Two chromosome-level genome assemblies of Korean endemic species Abeliophyllum distichum and Forsythia ovata (Oleaceae).</title>
        <authorList>
            <person name="Jang H."/>
        </authorList>
    </citation>
    <scope>NUCLEOTIDE SEQUENCE [LARGE SCALE GENOMIC DNA]</scope>
</reference>